<evidence type="ECO:0000256" key="1">
    <source>
        <dbReference type="ARBA" id="ARBA00022801"/>
    </source>
</evidence>
<evidence type="ECO:0000256" key="2">
    <source>
        <dbReference type="ARBA" id="ARBA00022842"/>
    </source>
</evidence>
<proteinExistence type="predicted"/>
<dbReference type="InterPro" id="IPR051400">
    <property type="entry name" value="HAD-like_hydrolase"/>
</dbReference>
<dbReference type="GO" id="GO:0016787">
    <property type="term" value="F:hydrolase activity"/>
    <property type="evidence" value="ECO:0007669"/>
    <property type="project" value="UniProtKB-KW"/>
</dbReference>
<feature type="non-terminal residue" evidence="3">
    <location>
        <position position="1"/>
    </location>
</feature>
<organism evidence="3 4">
    <name type="scientific">candidate division CSSED10-310 bacterium</name>
    <dbReference type="NCBI Taxonomy" id="2855610"/>
    <lineage>
        <taxon>Bacteria</taxon>
        <taxon>Bacteria division CSSED10-310</taxon>
    </lineage>
</organism>
<keyword evidence="4" id="KW-1185">Reference proteome</keyword>
<reference evidence="3 4" key="1">
    <citation type="submission" date="2024-09" db="EMBL/GenBank/DDBJ databases">
        <title>Laminarin stimulates single cell rates of sulfate reduction while oxygen inhibits transcriptomic activity in coastal marine sediment.</title>
        <authorList>
            <person name="Lindsay M."/>
            <person name="Orcutt B."/>
            <person name="Emerson D."/>
            <person name="Stepanauskas R."/>
            <person name="D'Angelo T."/>
        </authorList>
    </citation>
    <scope>NUCLEOTIDE SEQUENCE [LARGE SCALE GENOMIC DNA]</scope>
    <source>
        <strain evidence="3">SAG AM-311-K15</strain>
    </source>
</reference>
<dbReference type="EMBL" id="JBHPBY010000769">
    <property type="protein sequence ID" value="MFC1854211.1"/>
    <property type="molecule type" value="Genomic_DNA"/>
</dbReference>
<keyword evidence="1 3" id="KW-0378">Hydrolase</keyword>
<name>A0ABV6Z6Y6_UNCC1</name>
<dbReference type="Proteomes" id="UP001594351">
    <property type="component" value="Unassembled WGS sequence"/>
</dbReference>
<evidence type="ECO:0000313" key="3">
    <source>
        <dbReference type="EMBL" id="MFC1854211.1"/>
    </source>
</evidence>
<accession>A0ABV6Z6Y6</accession>
<protein>
    <submittedName>
        <fullName evidence="3">HAD family hydrolase</fullName>
    </submittedName>
</protein>
<comment type="caution">
    <text evidence="3">The sequence shown here is derived from an EMBL/GenBank/DDBJ whole genome shotgun (WGS) entry which is preliminary data.</text>
</comment>
<sequence>VVGYGAYAYADAMVDTLGTLCPDHDTAVNQKLVTIGKRLIEHPIVFLEGVLQTLSRLAQFSRLIMVTQGDHRYQERKISDSGVRSYFEAIEIVPEKNKAAYVSLLQKYNLDPSLTWMVGNSPACDINPASAAGLKALYIPNPYTWEIDLVPIEGTYTVLDRFGDIVDYLALHYPQYVTP</sequence>
<dbReference type="InterPro" id="IPR036412">
    <property type="entry name" value="HAD-like_sf"/>
</dbReference>
<dbReference type="InterPro" id="IPR023214">
    <property type="entry name" value="HAD_sf"/>
</dbReference>
<dbReference type="PANTHER" id="PTHR46470">
    <property type="entry name" value="N-ACYLNEURAMINATE-9-PHOSPHATASE"/>
    <property type="match status" value="1"/>
</dbReference>
<gene>
    <name evidence="3" type="ORF">ACFL27_28845</name>
</gene>
<dbReference type="SUPFAM" id="SSF56784">
    <property type="entry name" value="HAD-like"/>
    <property type="match status" value="1"/>
</dbReference>
<keyword evidence="2" id="KW-0460">Magnesium</keyword>
<evidence type="ECO:0000313" key="4">
    <source>
        <dbReference type="Proteomes" id="UP001594351"/>
    </source>
</evidence>
<dbReference type="Pfam" id="PF00702">
    <property type="entry name" value="Hydrolase"/>
    <property type="match status" value="1"/>
</dbReference>
<dbReference type="Gene3D" id="3.40.50.1000">
    <property type="entry name" value="HAD superfamily/HAD-like"/>
    <property type="match status" value="1"/>
</dbReference>